<keyword evidence="1" id="KW-0547">Nucleotide-binding</keyword>
<evidence type="ECO:0000256" key="1">
    <source>
        <dbReference type="ARBA" id="ARBA00022741"/>
    </source>
</evidence>
<dbReference type="GO" id="GO:0016301">
    <property type="term" value="F:kinase activity"/>
    <property type="evidence" value="ECO:0007669"/>
    <property type="project" value="UniProtKB-KW"/>
</dbReference>
<dbReference type="GO" id="GO:0005524">
    <property type="term" value="F:ATP binding"/>
    <property type="evidence" value="ECO:0007669"/>
    <property type="project" value="UniProtKB-KW"/>
</dbReference>
<evidence type="ECO:0000256" key="2">
    <source>
        <dbReference type="ARBA" id="ARBA00022840"/>
    </source>
</evidence>
<dbReference type="Proteomes" id="UP000215914">
    <property type="component" value="Unassembled WGS sequence"/>
</dbReference>
<evidence type="ECO:0000313" key="4">
    <source>
        <dbReference type="Proteomes" id="UP000215914"/>
    </source>
</evidence>
<dbReference type="PANTHER" id="PTHR46008">
    <property type="entry name" value="LEAF RUST 10 DISEASE-RESISTANCE LOCUS RECEPTOR-LIKE PROTEIN KINASE-LIKE 1.4"/>
    <property type="match status" value="1"/>
</dbReference>
<keyword evidence="3" id="KW-0418">Kinase</keyword>
<organism evidence="3 4">
    <name type="scientific">Helianthus annuus</name>
    <name type="common">Common sunflower</name>
    <dbReference type="NCBI Taxonomy" id="4232"/>
    <lineage>
        <taxon>Eukaryota</taxon>
        <taxon>Viridiplantae</taxon>
        <taxon>Streptophyta</taxon>
        <taxon>Embryophyta</taxon>
        <taxon>Tracheophyta</taxon>
        <taxon>Spermatophyta</taxon>
        <taxon>Magnoliopsida</taxon>
        <taxon>eudicotyledons</taxon>
        <taxon>Gunneridae</taxon>
        <taxon>Pentapetalae</taxon>
        <taxon>asterids</taxon>
        <taxon>campanulids</taxon>
        <taxon>Asterales</taxon>
        <taxon>Asteraceae</taxon>
        <taxon>Asteroideae</taxon>
        <taxon>Heliantheae alliance</taxon>
        <taxon>Heliantheae</taxon>
        <taxon>Helianthus</taxon>
    </lineage>
</organism>
<keyword evidence="4" id="KW-1185">Reference proteome</keyword>
<sequence length="246" mass="28018">MIMYISIPICPESFRCAALPPFMYPFYNATDTSCGLIKVNCTPKPEEILIGGWPYVILERSDSGSSVLIYNKTFDQLLNNNTCEALMENFTSPSPLLYSFSTDPFITLFKCPNKLGYAQQVHTYFNQRNYNSYNGCEGYNFYYKYLVSNATVQKDLPSTCQVIQLPVKQRWQFYPQQPDEINISSLLSSAFTISFQMSASCEDCHRRFGQCDTNNGYFQCIHAVEGIYSVFSSSFFSLFGCAKTDS</sequence>
<reference evidence="3" key="2">
    <citation type="submission" date="2020-06" db="EMBL/GenBank/DDBJ databases">
        <title>Helianthus annuus Genome sequencing and assembly Release 2.</title>
        <authorList>
            <person name="Gouzy J."/>
            <person name="Langlade N."/>
            <person name="Munos S."/>
        </authorList>
    </citation>
    <scope>NUCLEOTIDE SEQUENCE</scope>
    <source>
        <tissue evidence="3">Leaves</tissue>
    </source>
</reference>
<proteinExistence type="predicted"/>
<protein>
    <submittedName>
        <fullName evidence="3">Wall-associated receptor kinase</fullName>
    </submittedName>
</protein>
<keyword evidence="3" id="KW-0675">Receptor</keyword>
<comment type="caution">
    <text evidence="3">The sequence shown here is derived from an EMBL/GenBank/DDBJ whole genome shotgun (WGS) entry which is preliminary data.</text>
</comment>
<name>A0A9K3DHL9_HELAN</name>
<dbReference type="PANTHER" id="PTHR46008:SF25">
    <property type="entry name" value="PROTEIN KINASE DOMAIN-CONTAINING PROTEIN"/>
    <property type="match status" value="1"/>
</dbReference>
<reference evidence="3" key="1">
    <citation type="journal article" date="2017" name="Nature">
        <title>The sunflower genome provides insights into oil metabolism, flowering and Asterid evolution.</title>
        <authorList>
            <person name="Badouin H."/>
            <person name="Gouzy J."/>
            <person name="Grassa C.J."/>
            <person name="Murat F."/>
            <person name="Staton S.E."/>
            <person name="Cottret L."/>
            <person name="Lelandais-Briere C."/>
            <person name="Owens G.L."/>
            <person name="Carrere S."/>
            <person name="Mayjonade B."/>
            <person name="Legrand L."/>
            <person name="Gill N."/>
            <person name="Kane N.C."/>
            <person name="Bowers J.E."/>
            <person name="Hubner S."/>
            <person name="Bellec A."/>
            <person name="Berard A."/>
            <person name="Berges H."/>
            <person name="Blanchet N."/>
            <person name="Boniface M.C."/>
            <person name="Brunel D."/>
            <person name="Catrice O."/>
            <person name="Chaidir N."/>
            <person name="Claudel C."/>
            <person name="Donnadieu C."/>
            <person name="Faraut T."/>
            <person name="Fievet G."/>
            <person name="Helmstetter N."/>
            <person name="King M."/>
            <person name="Knapp S.J."/>
            <person name="Lai Z."/>
            <person name="Le Paslier M.C."/>
            <person name="Lippi Y."/>
            <person name="Lorenzon L."/>
            <person name="Mandel J.R."/>
            <person name="Marage G."/>
            <person name="Marchand G."/>
            <person name="Marquand E."/>
            <person name="Bret-Mestries E."/>
            <person name="Morien E."/>
            <person name="Nambeesan S."/>
            <person name="Nguyen T."/>
            <person name="Pegot-Espagnet P."/>
            <person name="Pouilly N."/>
            <person name="Raftis F."/>
            <person name="Sallet E."/>
            <person name="Schiex T."/>
            <person name="Thomas J."/>
            <person name="Vandecasteele C."/>
            <person name="Vares D."/>
            <person name="Vear F."/>
            <person name="Vautrin S."/>
            <person name="Crespi M."/>
            <person name="Mangin B."/>
            <person name="Burke J.M."/>
            <person name="Salse J."/>
            <person name="Munos S."/>
            <person name="Vincourt P."/>
            <person name="Rieseberg L.H."/>
            <person name="Langlade N.B."/>
        </authorList>
    </citation>
    <scope>NUCLEOTIDE SEQUENCE</scope>
    <source>
        <tissue evidence="3">Leaves</tissue>
    </source>
</reference>
<accession>A0A9K3DHL9</accession>
<dbReference type="Gramene" id="mRNA:HanXRQr2_Chr17g0804041">
    <property type="protein sequence ID" value="CDS:HanXRQr2_Chr17g0804041.1"/>
    <property type="gene ID" value="HanXRQr2_Chr17g0804041"/>
</dbReference>
<dbReference type="EMBL" id="MNCJ02000332">
    <property type="protein sequence ID" value="KAF5755550.1"/>
    <property type="molecule type" value="Genomic_DNA"/>
</dbReference>
<dbReference type="AlphaFoldDB" id="A0A9K3DHL9"/>
<gene>
    <name evidence="3" type="ORF">HanXRQr2_Chr17g0804041</name>
</gene>
<keyword evidence="3" id="KW-0808">Transferase</keyword>
<keyword evidence="2" id="KW-0067">ATP-binding</keyword>
<evidence type="ECO:0000313" key="3">
    <source>
        <dbReference type="EMBL" id="KAF5755550.1"/>
    </source>
</evidence>